<evidence type="ECO:0000313" key="2">
    <source>
        <dbReference type="Proteomes" id="UP000265520"/>
    </source>
</evidence>
<feature type="non-terminal residue" evidence="1">
    <location>
        <position position="58"/>
    </location>
</feature>
<name>A0A392UFU8_9FABA</name>
<sequence>MYASMYLIDEKRFAVFLRYHTSAFDRAAAVALLKELLQHVAGRGGGDDGGEAKDGDKV</sequence>
<comment type="caution">
    <text evidence="1">The sequence shown here is derived from an EMBL/GenBank/DDBJ whole genome shotgun (WGS) entry which is preliminary data.</text>
</comment>
<dbReference type="Proteomes" id="UP000265520">
    <property type="component" value="Unassembled WGS sequence"/>
</dbReference>
<protein>
    <submittedName>
        <fullName evidence="1">Uncharacterized protein</fullName>
    </submittedName>
</protein>
<reference evidence="1 2" key="1">
    <citation type="journal article" date="2018" name="Front. Plant Sci.">
        <title>Red Clover (Trifolium pratense) and Zigzag Clover (T. medium) - A Picture of Genomic Similarities and Differences.</title>
        <authorList>
            <person name="Dluhosova J."/>
            <person name="Istvanek J."/>
            <person name="Nedelnik J."/>
            <person name="Repkova J."/>
        </authorList>
    </citation>
    <scope>NUCLEOTIDE SEQUENCE [LARGE SCALE GENOMIC DNA]</scope>
    <source>
        <strain evidence="2">cv. 10/8</strain>
        <tissue evidence="1">Leaf</tissue>
    </source>
</reference>
<proteinExistence type="predicted"/>
<evidence type="ECO:0000313" key="1">
    <source>
        <dbReference type="EMBL" id="MCI72292.1"/>
    </source>
</evidence>
<dbReference type="AlphaFoldDB" id="A0A392UFU8"/>
<dbReference type="EMBL" id="LXQA010814883">
    <property type="protein sequence ID" value="MCI72292.1"/>
    <property type="molecule type" value="Genomic_DNA"/>
</dbReference>
<accession>A0A392UFU8</accession>
<organism evidence="1 2">
    <name type="scientific">Trifolium medium</name>
    <dbReference type="NCBI Taxonomy" id="97028"/>
    <lineage>
        <taxon>Eukaryota</taxon>
        <taxon>Viridiplantae</taxon>
        <taxon>Streptophyta</taxon>
        <taxon>Embryophyta</taxon>
        <taxon>Tracheophyta</taxon>
        <taxon>Spermatophyta</taxon>
        <taxon>Magnoliopsida</taxon>
        <taxon>eudicotyledons</taxon>
        <taxon>Gunneridae</taxon>
        <taxon>Pentapetalae</taxon>
        <taxon>rosids</taxon>
        <taxon>fabids</taxon>
        <taxon>Fabales</taxon>
        <taxon>Fabaceae</taxon>
        <taxon>Papilionoideae</taxon>
        <taxon>50 kb inversion clade</taxon>
        <taxon>NPAAA clade</taxon>
        <taxon>Hologalegina</taxon>
        <taxon>IRL clade</taxon>
        <taxon>Trifolieae</taxon>
        <taxon>Trifolium</taxon>
    </lineage>
</organism>
<keyword evidence="2" id="KW-1185">Reference proteome</keyword>